<feature type="transmembrane region" description="Helical" evidence="1">
    <location>
        <begin position="139"/>
        <end position="156"/>
    </location>
</feature>
<proteinExistence type="predicted"/>
<protein>
    <submittedName>
        <fullName evidence="2">Uncharacterized protein</fullName>
    </submittedName>
</protein>
<keyword evidence="3" id="KW-1185">Reference proteome</keyword>
<gene>
    <name evidence="2" type="ORF">NIES2135_26810</name>
</gene>
<reference evidence="2 3" key="1">
    <citation type="submission" date="2017-06" db="EMBL/GenBank/DDBJ databases">
        <title>Genome sequencing of cyanobaciteial culture collection at National Institute for Environmental Studies (NIES).</title>
        <authorList>
            <person name="Hirose Y."/>
            <person name="Shimura Y."/>
            <person name="Fujisawa T."/>
            <person name="Nakamura Y."/>
            <person name="Kawachi M."/>
        </authorList>
    </citation>
    <scope>NUCLEOTIDE SEQUENCE [LARGE SCALE GENOMIC DNA]</scope>
    <source>
        <strain evidence="2 3">NIES-2135</strain>
    </source>
</reference>
<organism evidence="2 3">
    <name type="scientific">Leptolyngbya boryana NIES-2135</name>
    <dbReference type="NCBI Taxonomy" id="1973484"/>
    <lineage>
        <taxon>Bacteria</taxon>
        <taxon>Bacillati</taxon>
        <taxon>Cyanobacteriota</taxon>
        <taxon>Cyanophyceae</taxon>
        <taxon>Leptolyngbyales</taxon>
        <taxon>Leptolyngbyaceae</taxon>
        <taxon>Leptolyngbya group</taxon>
        <taxon>Leptolyngbya</taxon>
    </lineage>
</organism>
<name>A0A1Z4JGH4_LEPBY</name>
<feature type="transmembrane region" description="Helical" evidence="1">
    <location>
        <begin position="7"/>
        <end position="38"/>
    </location>
</feature>
<evidence type="ECO:0000256" key="1">
    <source>
        <dbReference type="SAM" id="Phobius"/>
    </source>
</evidence>
<keyword evidence="1" id="KW-0812">Transmembrane</keyword>
<sequence length="183" mass="20768">MVLLKLLGYAIGSVVMYWGLLFVLVAPWVLAVLLVVLINGAWNHITGKTDEWKWFINWTESVAQTVHRFQFEWIGWIPGILIQTWYAGYAANLVHTSALGKTTTDVLILQLMGVIGIIAAAVIFYWLYRLVVQVKLSQWIYILVGGISLVAYFVFLQHPQVAQILSESWQHIFTALLSAMMSQ</sequence>
<feature type="transmembrane region" description="Helical" evidence="1">
    <location>
        <begin position="73"/>
        <end position="94"/>
    </location>
</feature>
<evidence type="ECO:0000313" key="2">
    <source>
        <dbReference type="EMBL" id="BAY55856.1"/>
    </source>
</evidence>
<accession>A0A1Z4JGH4</accession>
<dbReference type="EMBL" id="AP018203">
    <property type="protein sequence ID" value="BAY55856.1"/>
    <property type="molecule type" value="Genomic_DNA"/>
</dbReference>
<keyword evidence="1" id="KW-1133">Transmembrane helix</keyword>
<keyword evidence="1" id="KW-0472">Membrane</keyword>
<evidence type="ECO:0000313" key="3">
    <source>
        <dbReference type="Proteomes" id="UP000217895"/>
    </source>
</evidence>
<dbReference type="Proteomes" id="UP000217895">
    <property type="component" value="Chromosome"/>
</dbReference>
<feature type="transmembrane region" description="Helical" evidence="1">
    <location>
        <begin position="106"/>
        <end position="127"/>
    </location>
</feature>
<dbReference type="AlphaFoldDB" id="A0A1Z4JGH4"/>